<evidence type="ECO:0000313" key="5">
    <source>
        <dbReference type="Proteomes" id="UP000198816"/>
    </source>
</evidence>
<dbReference type="Pfam" id="PF13560">
    <property type="entry name" value="HTH_31"/>
    <property type="match status" value="1"/>
</dbReference>
<dbReference type="PANTHER" id="PTHR46797">
    <property type="entry name" value="HTH-TYPE TRANSCRIPTIONAL REGULATOR"/>
    <property type="match status" value="1"/>
</dbReference>
<dbReference type="GO" id="GO:0003700">
    <property type="term" value="F:DNA-binding transcription factor activity"/>
    <property type="evidence" value="ECO:0007669"/>
    <property type="project" value="TreeGrafter"/>
</dbReference>
<dbReference type="InterPro" id="IPR050807">
    <property type="entry name" value="TransReg_Diox_bact_type"/>
</dbReference>
<evidence type="ECO:0000256" key="2">
    <source>
        <dbReference type="SAM" id="MobiDB-lite"/>
    </source>
</evidence>
<protein>
    <submittedName>
        <fullName evidence="4">Helix-turn-helix domain-containing protein</fullName>
    </submittedName>
</protein>
<feature type="region of interest" description="Disordered" evidence="2">
    <location>
        <begin position="1"/>
        <end position="25"/>
    </location>
</feature>
<dbReference type="GO" id="GO:0003677">
    <property type="term" value="F:DNA binding"/>
    <property type="evidence" value="ECO:0007669"/>
    <property type="project" value="UniProtKB-KW"/>
</dbReference>
<keyword evidence="5" id="KW-1185">Reference proteome</keyword>
<feature type="domain" description="HTH cro/C1-type" evidence="3">
    <location>
        <begin position="9"/>
        <end position="63"/>
    </location>
</feature>
<dbReference type="PROSITE" id="PS50943">
    <property type="entry name" value="HTH_CROC1"/>
    <property type="match status" value="1"/>
</dbReference>
<dbReference type="Gene3D" id="1.10.260.40">
    <property type="entry name" value="lambda repressor-like DNA-binding domains"/>
    <property type="match status" value="1"/>
</dbReference>
<keyword evidence="1" id="KW-0238">DNA-binding</keyword>
<evidence type="ECO:0000259" key="3">
    <source>
        <dbReference type="PROSITE" id="PS50943"/>
    </source>
</evidence>
<dbReference type="CDD" id="cd00093">
    <property type="entry name" value="HTH_XRE"/>
    <property type="match status" value="1"/>
</dbReference>
<evidence type="ECO:0000256" key="1">
    <source>
        <dbReference type="ARBA" id="ARBA00023125"/>
    </source>
</evidence>
<accession>A0A1H2Y8K5</accession>
<dbReference type="GO" id="GO:0005829">
    <property type="term" value="C:cytosol"/>
    <property type="evidence" value="ECO:0007669"/>
    <property type="project" value="TreeGrafter"/>
</dbReference>
<gene>
    <name evidence="4" type="ORF">SAMN05421783_11288</name>
</gene>
<dbReference type="InterPro" id="IPR010982">
    <property type="entry name" value="Lambda_DNA-bd_dom_sf"/>
</dbReference>
<dbReference type="STRING" id="1058.SAMN05421783_11288"/>
<dbReference type="SMART" id="SM00530">
    <property type="entry name" value="HTH_XRE"/>
    <property type="match status" value="1"/>
</dbReference>
<evidence type="ECO:0000313" key="4">
    <source>
        <dbReference type="EMBL" id="SDX01371.1"/>
    </source>
</evidence>
<reference evidence="5" key="1">
    <citation type="submission" date="2016-10" db="EMBL/GenBank/DDBJ databases">
        <authorList>
            <person name="Varghese N."/>
            <person name="Submissions S."/>
        </authorList>
    </citation>
    <scope>NUCLEOTIDE SEQUENCE [LARGE SCALE GENOMIC DNA]</scope>
    <source>
        <strain evidence="5">DSM 217</strain>
    </source>
</reference>
<dbReference type="InterPro" id="IPR001387">
    <property type="entry name" value="Cro/C1-type_HTH"/>
</dbReference>
<dbReference type="AlphaFoldDB" id="A0A1H2Y8K5"/>
<dbReference type="SUPFAM" id="SSF47413">
    <property type="entry name" value="lambda repressor-like DNA-binding domains"/>
    <property type="match status" value="1"/>
</dbReference>
<name>A0A1H2Y8K5_THIRO</name>
<dbReference type="OrthoDB" id="9792093at2"/>
<organism evidence="4 5">
    <name type="scientific">Thiocapsa roseopersicina</name>
    <dbReference type="NCBI Taxonomy" id="1058"/>
    <lineage>
        <taxon>Bacteria</taxon>
        <taxon>Pseudomonadati</taxon>
        <taxon>Pseudomonadota</taxon>
        <taxon>Gammaproteobacteria</taxon>
        <taxon>Chromatiales</taxon>
        <taxon>Chromatiaceae</taxon>
        <taxon>Thiocapsa</taxon>
    </lineage>
</organism>
<dbReference type="Proteomes" id="UP000198816">
    <property type="component" value="Unassembled WGS sequence"/>
</dbReference>
<dbReference type="RefSeq" id="WP_093033027.1">
    <property type="nucleotide sequence ID" value="NZ_FNNZ01000012.1"/>
</dbReference>
<dbReference type="PANTHER" id="PTHR46797:SF1">
    <property type="entry name" value="METHYLPHOSPHONATE SYNTHASE"/>
    <property type="match status" value="1"/>
</dbReference>
<dbReference type="EMBL" id="FNNZ01000012">
    <property type="protein sequence ID" value="SDX01371.1"/>
    <property type="molecule type" value="Genomic_DNA"/>
</dbReference>
<proteinExistence type="predicted"/>
<sequence length="74" mass="8248">MNSTIGGNLRHLRRRSGRTQAEVANRAGTSQAWICRIETGDANPTLASLRRIARALDVQVVDLLQRRPEQARPT</sequence>